<dbReference type="Proteomes" id="UP001609186">
    <property type="component" value="Unassembled WGS sequence"/>
</dbReference>
<dbReference type="RefSeq" id="WP_395131095.1">
    <property type="nucleotide sequence ID" value="NZ_JBIMPM010000051.1"/>
</dbReference>
<evidence type="ECO:0008006" key="4">
    <source>
        <dbReference type="Google" id="ProtNLM"/>
    </source>
</evidence>
<reference evidence="2 3" key="1">
    <citation type="submission" date="2024-10" db="EMBL/GenBank/DDBJ databases">
        <title>Burkholderia semiarida in Mexico.</title>
        <authorList>
            <person name="Estrada P."/>
        </authorList>
    </citation>
    <scope>NUCLEOTIDE SEQUENCE [LARGE SCALE GENOMIC DNA]</scope>
    <source>
        <strain evidence="2 3">CLM7-1</strain>
    </source>
</reference>
<feature type="transmembrane region" description="Helical" evidence="1">
    <location>
        <begin position="77"/>
        <end position="95"/>
    </location>
</feature>
<keyword evidence="1" id="KW-0472">Membrane</keyword>
<feature type="transmembrane region" description="Helical" evidence="1">
    <location>
        <begin position="40"/>
        <end position="57"/>
    </location>
</feature>
<keyword evidence="1" id="KW-0812">Transmembrane</keyword>
<proteinExistence type="predicted"/>
<evidence type="ECO:0000313" key="2">
    <source>
        <dbReference type="EMBL" id="MFH5255295.1"/>
    </source>
</evidence>
<keyword evidence="1" id="KW-1133">Transmembrane helix</keyword>
<evidence type="ECO:0000313" key="3">
    <source>
        <dbReference type="Proteomes" id="UP001609186"/>
    </source>
</evidence>
<comment type="caution">
    <text evidence="2">The sequence shown here is derived from an EMBL/GenBank/DDBJ whole genome shotgun (WGS) entry which is preliminary data.</text>
</comment>
<feature type="transmembrane region" description="Helical" evidence="1">
    <location>
        <begin position="6"/>
        <end position="28"/>
    </location>
</feature>
<gene>
    <name evidence="2" type="ORF">ACGTRS_29100</name>
</gene>
<accession>A0ABW7LBN0</accession>
<dbReference type="EMBL" id="JBIMPM010000051">
    <property type="protein sequence ID" value="MFH5255295.1"/>
    <property type="molecule type" value="Genomic_DNA"/>
</dbReference>
<evidence type="ECO:0000256" key="1">
    <source>
        <dbReference type="SAM" id="Phobius"/>
    </source>
</evidence>
<keyword evidence="3" id="KW-1185">Reference proteome</keyword>
<sequence length="98" mass="10829">MSDLEVLWPFGIGASLAAVVVFGLFINAPETVDRYTIPHLLWFVQIGLIYLFGRLWIATVRGAMHDDPIVHILENRGSISMLCVMVAIVLAAHFLPAP</sequence>
<name>A0ABW7LBN0_9BURK</name>
<protein>
    <recommendedName>
        <fullName evidence="4">Copper resistance protein D domain-containing protein</fullName>
    </recommendedName>
</protein>
<organism evidence="2 3">
    <name type="scientific">Burkholderia semiarida</name>
    <dbReference type="NCBI Taxonomy" id="2843303"/>
    <lineage>
        <taxon>Bacteria</taxon>
        <taxon>Pseudomonadati</taxon>
        <taxon>Pseudomonadota</taxon>
        <taxon>Betaproteobacteria</taxon>
        <taxon>Burkholderiales</taxon>
        <taxon>Burkholderiaceae</taxon>
        <taxon>Burkholderia</taxon>
        <taxon>Burkholderia cepacia complex</taxon>
    </lineage>
</organism>